<dbReference type="InParanoid" id="B9RGS1"/>
<comment type="similarity">
    <text evidence="16">Belongs to the SGS3 family.</text>
</comment>
<keyword evidence="8" id="KW-0677">Repeat</keyword>
<dbReference type="InterPro" id="IPR017907">
    <property type="entry name" value="Znf_RING_CS"/>
</dbReference>
<evidence type="ECO:0000256" key="8">
    <source>
        <dbReference type="ARBA" id="ARBA00022737"/>
    </source>
</evidence>
<keyword evidence="10" id="KW-0833">Ubl conjugation pathway</keyword>
<feature type="compositionally biased region" description="Basic and acidic residues" evidence="18">
    <location>
        <begin position="740"/>
        <end position="768"/>
    </location>
</feature>
<feature type="compositionally biased region" description="Acidic residues" evidence="18">
    <location>
        <begin position="274"/>
        <end position="293"/>
    </location>
</feature>
<feature type="compositionally biased region" description="Polar residues" evidence="18">
    <location>
        <begin position="640"/>
        <end position="649"/>
    </location>
</feature>
<keyword evidence="15" id="KW-0943">RNA-mediated gene silencing</keyword>
<dbReference type="GO" id="GO:0008270">
    <property type="term" value="F:zinc ion binding"/>
    <property type="evidence" value="ECO:0007669"/>
    <property type="project" value="UniProtKB-KW"/>
</dbReference>
<dbReference type="GO" id="GO:0061630">
    <property type="term" value="F:ubiquitin protein ligase activity"/>
    <property type="evidence" value="ECO:0007669"/>
    <property type="project" value="UniProtKB-EC"/>
</dbReference>
<organism evidence="20 21">
    <name type="scientific">Ricinus communis</name>
    <name type="common">Castor bean</name>
    <dbReference type="NCBI Taxonomy" id="3988"/>
    <lineage>
        <taxon>Eukaryota</taxon>
        <taxon>Viridiplantae</taxon>
        <taxon>Streptophyta</taxon>
        <taxon>Embryophyta</taxon>
        <taxon>Tracheophyta</taxon>
        <taxon>Spermatophyta</taxon>
        <taxon>Magnoliopsida</taxon>
        <taxon>eudicotyledons</taxon>
        <taxon>Gunneridae</taxon>
        <taxon>Pentapetalae</taxon>
        <taxon>rosids</taxon>
        <taxon>fabids</taxon>
        <taxon>Malpighiales</taxon>
        <taxon>Euphorbiaceae</taxon>
        <taxon>Acalyphoideae</taxon>
        <taxon>Acalypheae</taxon>
        <taxon>Ricinus</taxon>
    </lineage>
</organism>
<dbReference type="GO" id="GO:0031090">
    <property type="term" value="C:organelle membrane"/>
    <property type="evidence" value="ECO:0007669"/>
    <property type="project" value="UniProtKB-ARBA"/>
</dbReference>
<feature type="region of interest" description="Disordered" evidence="18">
    <location>
        <begin position="273"/>
        <end position="300"/>
    </location>
</feature>
<evidence type="ECO:0000256" key="6">
    <source>
        <dbReference type="ARBA" id="ARBA00022692"/>
    </source>
</evidence>
<comment type="catalytic activity">
    <reaction evidence="1">
        <text>[E2 ubiquitin-conjugating enzyme]-S-ubiquitinyl-L-cysteine + [acceptor protein]-L-lysine = [E2 ubiquitin-conjugating enzyme]-L-cysteine + [acceptor protein]-N(6)-ubiquitinyl-L-lysine.</text>
        <dbReference type="EC" id="2.3.2.31"/>
    </reaction>
</comment>
<keyword evidence="11" id="KW-0862">Zinc</keyword>
<keyword evidence="13" id="KW-0175">Coiled coil</keyword>
<evidence type="ECO:0000256" key="5">
    <source>
        <dbReference type="ARBA" id="ARBA00022679"/>
    </source>
</evidence>
<comment type="pathway">
    <text evidence="3">Protein modification; protein ubiquitination.</text>
</comment>
<name>B9RGS1_RICCO</name>
<dbReference type="Pfam" id="PF03468">
    <property type="entry name" value="XS"/>
    <property type="match status" value="1"/>
</dbReference>
<evidence type="ECO:0000256" key="11">
    <source>
        <dbReference type="ARBA" id="ARBA00022833"/>
    </source>
</evidence>
<protein>
    <recommendedName>
        <fullName evidence="4">RBR-type E3 ubiquitin transferase</fullName>
        <ecNumber evidence="4">2.3.2.31</ecNumber>
    </recommendedName>
</protein>
<dbReference type="Proteomes" id="UP000008311">
    <property type="component" value="Unassembled WGS sequence"/>
</dbReference>
<proteinExistence type="inferred from homology"/>
<feature type="domain" description="RING-type" evidence="19">
    <location>
        <begin position="79"/>
        <end position="124"/>
    </location>
</feature>
<accession>B9RGS1</accession>
<evidence type="ECO:0000256" key="16">
    <source>
        <dbReference type="ARBA" id="ARBA00024022"/>
    </source>
</evidence>
<dbReference type="SUPFAM" id="SSF57850">
    <property type="entry name" value="RING/U-box"/>
    <property type="match status" value="1"/>
</dbReference>
<dbReference type="PROSITE" id="PS00518">
    <property type="entry name" value="ZF_RING_1"/>
    <property type="match status" value="1"/>
</dbReference>
<keyword evidence="12" id="KW-1133">Transmembrane helix</keyword>
<keyword evidence="21" id="KW-1185">Reference proteome</keyword>
<keyword evidence="9 17" id="KW-0863">Zinc-finger</keyword>
<dbReference type="PANTHER" id="PTHR46602">
    <property type="entry name" value="PROTEIN SUPPRESSOR OF GENE SILENCING 3"/>
    <property type="match status" value="1"/>
</dbReference>
<evidence type="ECO:0000256" key="14">
    <source>
        <dbReference type="ARBA" id="ARBA00023136"/>
    </source>
</evidence>
<evidence type="ECO:0000256" key="2">
    <source>
        <dbReference type="ARBA" id="ARBA00004167"/>
    </source>
</evidence>
<reference evidence="21" key="1">
    <citation type="journal article" date="2010" name="Nat. Biotechnol.">
        <title>Draft genome sequence of the oilseed species Ricinus communis.</title>
        <authorList>
            <person name="Chan A.P."/>
            <person name="Crabtree J."/>
            <person name="Zhao Q."/>
            <person name="Lorenzi H."/>
            <person name="Orvis J."/>
            <person name="Puiu D."/>
            <person name="Melake-Berhan A."/>
            <person name="Jones K.M."/>
            <person name="Redman J."/>
            <person name="Chen G."/>
            <person name="Cahoon E.B."/>
            <person name="Gedil M."/>
            <person name="Stanke M."/>
            <person name="Haas B.J."/>
            <person name="Wortman J.R."/>
            <person name="Fraser-Liggett C.M."/>
            <person name="Ravel J."/>
            <person name="Rabinowicz P.D."/>
        </authorList>
    </citation>
    <scope>NUCLEOTIDE SEQUENCE [LARGE SCALE GENOMIC DNA]</scope>
    <source>
        <strain evidence="21">cv. Hale</strain>
    </source>
</reference>
<evidence type="ECO:0000256" key="17">
    <source>
        <dbReference type="PROSITE-ProRule" id="PRU00175"/>
    </source>
</evidence>
<dbReference type="eggNOG" id="ENOG502QPU5">
    <property type="taxonomic scope" value="Eukaryota"/>
</dbReference>
<keyword evidence="7" id="KW-0479">Metal-binding</keyword>
<sequence>MAIAPPSSPFNLFSVNDQTHIPSFFNITDDGDESQVQLLLDAAFAEELQFQEVLKASLSSCQMPSLHVAEKGESSLSSCEICWERKEDEQLIKNGACSHSFCPDCINNYLEVKIRKGITIVTCPGINCECVLMLDNFKHLLSKDVTNLLEIASPSTELIPDVTCSRRISHANWVPADSKQIVLGKKRQEPAERNTMEDFILQPKKFQSAMNYSCNSQSRFSLWGRNEGPKSVYKHLKNMASLTTGSTPCRSSPEKVADDVKYIPAFDATAAAANDDDMGDSDSDVFPDTDSYDSEASPRSSETCKKSKWFKKFVNGLDDLSIEETKDLVRQWHCPACQGGAGAIKRYLGVQTLIQHAKAKGSTRMRLHRELAQLLEEKLRGDQATSATPYRIACAKWKGLKEEQKDHEIVWPPMVFITNTIHKKDENNKWIGMTTEELLDMFRSYDAIVKAQHAYNWKGHCGMSILIFESSAKGYLEAERLHNHFAEEGTDRNAWHSRSVYFLPGGERQLYGYMAVKQDVDLFNRNAGRTKLKYEMRSYQEMVVNRIRQMTEDNHQLLWLKNRVAELQRQTNVLEESNYGLKEKLCKAAKEMDILRLKSNQQYEQSMEELEFQEQFYKEQIRSILEARKGKEEDLENTDQENMQQSNAKSSDRNDNKYMKEEIRKPTENQAIEKEGVSESSNKLIIQEEDKGNRTLRKVKMFDTVMRRRLLQTKPVPGGAELPDILEQSSFYPLHINDYNGREEQITKPMKNQEMEKTKSRECGKHGDEEETQS</sequence>
<dbReference type="InterPro" id="IPR013083">
    <property type="entry name" value="Znf_RING/FYVE/PHD"/>
</dbReference>
<keyword evidence="5" id="KW-0808">Transferase</keyword>
<dbReference type="AlphaFoldDB" id="B9RGS1"/>
<evidence type="ECO:0000256" key="4">
    <source>
        <dbReference type="ARBA" id="ARBA00012251"/>
    </source>
</evidence>
<dbReference type="GO" id="GO:0005737">
    <property type="term" value="C:cytoplasm"/>
    <property type="evidence" value="ECO:0007669"/>
    <property type="project" value="UniProtKB-ARBA"/>
</dbReference>
<keyword evidence="14" id="KW-0472">Membrane</keyword>
<dbReference type="PANTHER" id="PTHR46602:SF10">
    <property type="entry name" value="RING-TYPE DOMAIN-CONTAINING PROTEIN"/>
    <property type="match status" value="1"/>
</dbReference>
<dbReference type="InterPro" id="IPR005381">
    <property type="entry name" value="Znf-XS_domain"/>
</dbReference>
<comment type="subcellular location">
    <subcellularLocation>
        <location evidence="2">Membrane</location>
        <topology evidence="2">Single-pass membrane protein</topology>
    </subcellularLocation>
</comment>
<dbReference type="GO" id="GO:0031047">
    <property type="term" value="P:regulatory ncRNA-mediated gene silencing"/>
    <property type="evidence" value="ECO:0007669"/>
    <property type="project" value="UniProtKB-KW"/>
</dbReference>
<evidence type="ECO:0000313" key="20">
    <source>
        <dbReference type="EMBL" id="EEF49283.1"/>
    </source>
</evidence>
<evidence type="ECO:0000256" key="9">
    <source>
        <dbReference type="ARBA" id="ARBA00022771"/>
    </source>
</evidence>
<dbReference type="FunFam" id="3.30.40.10:FF:000051">
    <property type="entry name" value="RBR-type E3 ubiquitin transferase"/>
    <property type="match status" value="1"/>
</dbReference>
<dbReference type="STRING" id="3988.B9RGS1"/>
<keyword evidence="6" id="KW-0812">Transmembrane</keyword>
<dbReference type="PROSITE" id="PS50089">
    <property type="entry name" value="ZF_RING_2"/>
    <property type="match status" value="1"/>
</dbReference>
<dbReference type="EMBL" id="EQ973778">
    <property type="protein sequence ID" value="EEF49283.1"/>
    <property type="molecule type" value="Genomic_DNA"/>
</dbReference>
<dbReference type="InterPro" id="IPR005380">
    <property type="entry name" value="XS_domain"/>
</dbReference>
<evidence type="ECO:0000313" key="21">
    <source>
        <dbReference type="Proteomes" id="UP000008311"/>
    </source>
</evidence>
<dbReference type="Gene3D" id="3.30.70.2890">
    <property type="entry name" value="XS domain"/>
    <property type="match status" value="1"/>
</dbReference>
<dbReference type="InterPro" id="IPR001841">
    <property type="entry name" value="Znf_RING"/>
</dbReference>
<evidence type="ECO:0000256" key="10">
    <source>
        <dbReference type="ARBA" id="ARBA00022786"/>
    </source>
</evidence>
<dbReference type="InterPro" id="IPR044287">
    <property type="entry name" value="SGS3"/>
</dbReference>
<dbReference type="GO" id="GO:0051607">
    <property type="term" value="P:defense response to virus"/>
    <property type="evidence" value="ECO:0007669"/>
    <property type="project" value="InterPro"/>
</dbReference>
<evidence type="ECO:0000256" key="12">
    <source>
        <dbReference type="ARBA" id="ARBA00022989"/>
    </source>
</evidence>
<feature type="region of interest" description="Disordered" evidence="18">
    <location>
        <begin position="740"/>
        <end position="774"/>
    </location>
</feature>
<evidence type="ECO:0000256" key="3">
    <source>
        <dbReference type="ARBA" id="ARBA00004906"/>
    </source>
</evidence>
<evidence type="ECO:0000256" key="13">
    <source>
        <dbReference type="ARBA" id="ARBA00023054"/>
    </source>
</evidence>
<evidence type="ECO:0000259" key="19">
    <source>
        <dbReference type="PROSITE" id="PS50089"/>
    </source>
</evidence>
<evidence type="ECO:0000256" key="7">
    <source>
        <dbReference type="ARBA" id="ARBA00022723"/>
    </source>
</evidence>
<evidence type="ECO:0000256" key="18">
    <source>
        <dbReference type="SAM" id="MobiDB-lite"/>
    </source>
</evidence>
<evidence type="ECO:0000256" key="15">
    <source>
        <dbReference type="ARBA" id="ARBA00023158"/>
    </source>
</evidence>
<evidence type="ECO:0000256" key="1">
    <source>
        <dbReference type="ARBA" id="ARBA00001798"/>
    </source>
</evidence>
<dbReference type="Pfam" id="PF03470">
    <property type="entry name" value="zf-XS"/>
    <property type="match status" value="1"/>
</dbReference>
<gene>
    <name evidence="20" type="ORF">RCOM_1443460</name>
</gene>
<dbReference type="Gene3D" id="3.30.40.10">
    <property type="entry name" value="Zinc/RING finger domain, C3HC4 (zinc finger)"/>
    <property type="match status" value="1"/>
</dbReference>
<dbReference type="EC" id="2.3.2.31" evidence="4"/>
<feature type="region of interest" description="Disordered" evidence="18">
    <location>
        <begin position="631"/>
        <end position="657"/>
    </location>
</feature>
<dbReference type="InterPro" id="IPR038588">
    <property type="entry name" value="XS_domain_sf"/>
</dbReference>